<organism evidence="2 3">
    <name type="scientific">Cephalotrichum gorgonifer</name>
    <dbReference type="NCBI Taxonomy" id="2041049"/>
    <lineage>
        <taxon>Eukaryota</taxon>
        <taxon>Fungi</taxon>
        <taxon>Dikarya</taxon>
        <taxon>Ascomycota</taxon>
        <taxon>Pezizomycotina</taxon>
        <taxon>Sordariomycetes</taxon>
        <taxon>Hypocreomycetidae</taxon>
        <taxon>Microascales</taxon>
        <taxon>Microascaceae</taxon>
        <taxon>Cephalotrichum</taxon>
    </lineage>
</organism>
<dbReference type="InterPro" id="IPR001810">
    <property type="entry name" value="F-box_dom"/>
</dbReference>
<sequence length="516" mass="58004">MAPELPHLSQAPHTKRSLNIIDLPEEVLREIFSHLGDPRVLRHGIYDWHKQGAIGICDWHEPTVSSAAVAEYSPRTIASARLTCRRLCEIATPHLLPVVNLTIDQASLDRAEAISRSPIIASGVRAVSVDLHYRPREPDENVTLFYAWQKVELDRMGRACTGVQWDDPKRKAHAERVLVIRSEMNTAWEQLRGRREASEDDGPAEYRLAILQAYEDYQRKHAEQSDLLSSGSFARSIAASISRMPHFGTLGFHSKDAKELPWMNDPWWVFNSTQSLSEFLTRPYDWEALEYLYNKPGGTRAVIEPVWLLSDLPMAIHSAGGTLRRLHVTLPCFADHIALLKPRNQDPAVAGWDKLQAACRSVEDVYFYGHQGLGDYDPLANGNHDVNKYMGAILSSPSLERATLWSMDYIRDRSTDVELTMRYPAGPLLSSITSTRFTDFKAASISVENGDLEDFTARLGPQLTSLELHHSSMRPGGSLNAAVEALQIRLRGRGCRVRLRVLTQEGTDGYLVSLDF</sequence>
<protein>
    <recommendedName>
        <fullName evidence="1">F-box domain-containing protein</fullName>
    </recommendedName>
</protein>
<dbReference type="Proteomes" id="UP001187682">
    <property type="component" value="Unassembled WGS sequence"/>
</dbReference>
<evidence type="ECO:0000259" key="1">
    <source>
        <dbReference type="PROSITE" id="PS50181"/>
    </source>
</evidence>
<name>A0AAE8N6D2_9PEZI</name>
<accession>A0AAE8N6D2</accession>
<dbReference type="AlphaFoldDB" id="A0AAE8N6D2"/>
<dbReference type="EMBL" id="ONZQ02000015">
    <property type="protein sequence ID" value="SPO06229.1"/>
    <property type="molecule type" value="Genomic_DNA"/>
</dbReference>
<evidence type="ECO:0000313" key="3">
    <source>
        <dbReference type="Proteomes" id="UP001187682"/>
    </source>
</evidence>
<gene>
    <name evidence="2" type="ORF">DNG_08918</name>
</gene>
<evidence type="ECO:0000313" key="2">
    <source>
        <dbReference type="EMBL" id="SPO06229.1"/>
    </source>
</evidence>
<reference evidence="2" key="1">
    <citation type="submission" date="2018-03" db="EMBL/GenBank/DDBJ databases">
        <authorList>
            <person name="Guldener U."/>
        </authorList>
    </citation>
    <scope>NUCLEOTIDE SEQUENCE</scope>
</reference>
<feature type="domain" description="F-box" evidence="1">
    <location>
        <begin position="17"/>
        <end position="35"/>
    </location>
</feature>
<proteinExistence type="predicted"/>
<dbReference type="PROSITE" id="PS50181">
    <property type="entry name" value="FBOX"/>
    <property type="match status" value="1"/>
</dbReference>
<keyword evidence="3" id="KW-1185">Reference proteome</keyword>
<comment type="caution">
    <text evidence="2">The sequence shown here is derived from an EMBL/GenBank/DDBJ whole genome shotgun (WGS) entry which is preliminary data.</text>
</comment>